<proteinExistence type="predicted"/>
<organism evidence="1 2">
    <name type="scientific">Gardnerella vaginalis</name>
    <dbReference type="NCBI Taxonomy" id="2702"/>
    <lineage>
        <taxon>Bacteria</taxon>
        <taxon>Bacillati</taxon>
        <taxon>Actinomycetota</taxon>
        <taxon>Actinomycetes</taxon>
        <taxon>Bifidobacteriales</taxon>
        <taxon>Bifidobacteriaceae</taxon>
        <taxon>Gardnerella</taxon>
    </lineage>
</organism>
<evidence type="ECO:0000313" key="2">
    <source>
        <dbReference type="Proteomes" id="UP000258533"/>
    </source>
</evidence>
<gene>
    <name evidence="1" type="ORF">AXE73_04070</name>
</gene>
<dbReference type="EMBL" id="LRTT01000001">
    <property type="protein sequence ID" value="RFD77763.1"/>
    <property type="molecule type" value="Genomic_DNA"/>
</dbReference>
<dbReference type="RefSeq" id="WP_020758135.1">
    <property type="nucleotide sequence ID" value="NZ_LRTT01000001.1"/>
</dbReference>
<sequence>MKTIEETVITYLNTDGRIDGFEASGLVPQNATSSSSFITVEKNGTSISDRKRIYAISASIYAPSQIKAAEAADALALTLIAMPEHVENVASVIIDTVTIYPDPDTPYHHRFMVNFRINTPL</sequence>
<reference evidence="1 2" key="1">
    <citation type="submission" date="2016-02" db="EMBL/GenBank/DDBJ databases">
        <title>Gardnerella vaginalis Subgroups Defined by cpn60 Sequencing and Sialidase Activity in Isolates from Canada, Belgium and Kenya.</title>
        <authorList>
            <person name="Schellenberg J."/>
            <person name="Paramel Jayaprakash T."/>
            <person name="Withana Gamage N."/>
            <person name="Patterson M.H."/>
            <person name="Vaneechoutte M."/>
            <person name="Hill J.E."/>
        </authorList>
    </citation>
    <scope>NUCLEOTIDE SEQUENCE [LARGE SCALE GENOMIC DNA]</scope>
    <source>
        <strain evidence="1 2">N144</strain>
    </source>
</reference>
<comment type="caution">
    <text evidence="1">The sequence shown here is derived from an EMBL/GenBank/DDBJ whole genome shotgun (WGS) entry which is preliminary data.</text>
</comment>
<evidence type="ECO:0000313" key="1">
    <source>
        <dbReference type="EMBL" id="RFD77763.1"/>
    </source>
</evidence>
<evidence type="ECO:0008006" key="3">
    <source>
        <dbReference type="Google" id="ProtNLM"/>
    </source>
</evidence>
<protein>
    <recommendedName>
        <fullName evidence="3">DUF3168 domain-containing protein</fullName>
    </recommendedName>
</protein>
<name>A0A3E1IY45_GARVA</name>
<accession>A0A3E1IY45</accession>
<dbReference type="AlphaFoldDB" id="A0A3E1IY45"/>
<dbReference type="Proteomes" id="UP000258533">
    <property type="component" value="Unassembled WGS sequence"/>
</dbReference>